<dbReference type="PANTHER" id="PTHR30136">
    <property type="entry name" value="HELIX-TURN-HELIX TRANSCRIPTIONAL REGULATOR, ICLR FAMILY"/>
    <property type="match status" value="1"/>
</dbReference>
<protein>
    <submittedName>
        <fullName evidence="4">Transcriptional repressor IclR</fullName>
    </submittedName>
</protein>
<gene>
    <name evidence="4" type="primary">iclR_2</name>
    <name evidence="4" type="ORF">LEUCIP111803_02285</name>
</gene>
<dbReference type="PROSITE" id="PS51078">
    <property type="entry name" value="ICLR_ED"/>
    <property type="match status" value="1"/>
</dbReference>
<proteinExistence type="predicted"/>
<dbReference type="Proteomes" id="UP000693892">
    <property type="component" value="Unassembled WGS sequence"/>
</dbReference>
<comment type="caution">
    <text evidence="4">The sequence shown here is derived from an EMBL/GenBank/DDBJ whole genome shotgun (WGS) entry which is preliminary data.</text>
</comment>
<dbReference type="InterPro" id="IPR050707">
    <property type="entry name" value="HTH_MetabolicPath_Reg"/>
</dbReference>
<dbReference type="PROSITE" id="PS51077">
    <property type="entry name" value="HTH_ICLR"/>
    <property type="match status" value="1"/>
</dbReference>
<dbReference type="Pfam" id="PF09339">
    <property type="entry name" value="HTH_IclR"/>
    <property type="match status" value="1"/>
</dbReference>
<reference evidence="4" key="1">
    <citation type="submission" date="2021-06" db="EMBL/GenBank/DDBJ databases">
        <authorList>
            <person name="Criscuolo A."/>
        </authorList>
    </citation>
    <scope>NUCLEOTIDE SEQUENCE</scope>
    <source>
        <strain evidence="4">CIP111803</strain>
    </source>
</reference>
<sequence length="267" mass="28952">MTISEVSSQKPGTGTIERTLRALAVVAEIGPEGSGLTAIAERLSLPAPTVHRLLRILSQEDFVVLDEVRHLYRPGAEFYRVAARVLAGFDESRLVLPTLEKLAARFNETVVFGRFHPVEGALSFVARADGSQLLQYRIEMNRADPVIWGASGKAVLAQLDDEVIEQLLEDVSHRRGAMSERALPELSELQEQVRRIRADGFAVSEGEKLPDARGIGVPVFDARGVVGSITLTSPRSRLPHSEVSVIGAALIEASKELSTKLGATPSE</sequence>
<dbReference type="SMART" id="SM00346">
    <property type="entry name" value="HTH_ICLR"/>
    <property type="match status" value="1"/>
</dbReference>
<dbReference type="EMBL" id="CAJVAP010000033">
    <property type="protein sequence ID" value="CAG7619339.1"/>
    <property type="molecule type" value="Genomic_DNA"/>
</dbReference>
<keyword evidence="1" id="KW-0238">DNA-binding</keyword>
<evidence type="ECO:0000313" key="5">
    <source>
        <dbReference type="Proteomes" id="UP000693892"/>
    </source>
</evidence>
<dbReference type="AlphaFoldDB" id="A0A916K268"/>
<evidence type="ECO:0000259" key="2">
    <source>
        <dbReference type="PROSITE" id="PS51077"/>
    </source>
</evidence>
<feature type="domain" description="IclR-ED" evidence="3">
    <location>
        <begin position="77"/>
        <end position="263"/>
    </location>
</feature>
<evidence type="ECO:0000313" key="4">
    <source>
        <dbReference type="EMBL" id="CAG7619339.1"/>
    </source>
</evidence>
<dbReference type="PANTHER" id="PTHR30136:SF35">
    <property type="entry name" value="HTH-TYPE TRANSCRIPTIONAL REGULATOR RV1719"/>
    <property type="match status" value="1"/>
</dbReference>
<dbReference type="Pfam" id="PF01614">
    <property type="entry name" value="IclR_C"/>
    <property type="match status" value="1"/>
</dbReference>
<dbReference type="InterPro" id="IPR014757">
    <property type="entry name" value="Tscrpt_reg_IclR_C"/>
</dbReference>
<feature type="domain" description="HTH iclR-type" evidence="2">
    <location>
        <begin position="13"/>
        <end position="76"/>
    </location>
</feature>
<dbReference type="GO" id="GO:0045892">
    <property type="term" value="P:negative regulation of DNA-templated transcription"/>
    <property type="evidence" value="ECO:0007669"/>
    <property type="project" value="TreeGrafter"/>
</dbReference>
<dbReference type="GO" id="GO:0003700">
    <property type="term" value="F:DNA-binding transcription factor activity"/>
    <property type="evidence" value="ECO:0007669"/>
    <property type="project" value="TreeGrafter"/>
</dbReference>
<evidence type="ECO:0000259" key="3">
    <source>
        <dbReference type="PROSITE" id="PS51078"/>
    </source>
</evidence>
<dbReference type="InterPro" id="IPR005471">
    <property type="entry name" value="Tscrpt_reg_IclR_N"/>
</dbReference>
<dbReference type="GO" id="GO:0003677">
    <property type="term" value="F:DNA binding"/>
    <property type="evidence" value="ECO:0007669"/>
    <property type="project" value="UniProtKB-KW"/>
</dbReference>
<name>A0A916K268_9MICO</name>
<evidence type="ECO:0000256" key="1">
    <source>
        <dbReference type="ARBA" id="ARBA00023125"/>
    </source>
</evidence>
<keyword evidence="5" id="KW-1185">Reference proteome</keyword>
<accession>A0A916K268</accession>
<organism evidence="4 5">
    <name type="scientific">Leucobacter soli</name>
    <dbReference type="NCBI Taxonomy" id="2812850"/>
    <lineage>
        <taxon>Bacteria</taxon>
        <taxon>Bacillati</taxon>
        <taxon>Actinomycetota</taxon>
        <taxon>Actinomycetes</taxon>
        <taxon>Micrococcales</taxon>
        <taxon>Microbacteriaceae</taxon>
        <taxon>Leucobacter</taxon>
    </lineage>
</organism>
<dbReference type="RefSeq" id="WP_218116215.1">
    <property type="nucleotide sequence ID" value="NZ_CAJVAP010000033.1"/>
</dbReference>